<evidence type="ECO:0000313" key="1">
    <source>
        <dbReference type="EMBL" id="KAF9441290.1"/>
    </source>
</evidence>
<dbReference type="Proteomes" id="UP000807342">
    <property type="component" value="Unassembled WGS sequence"/>
</dbReference>
<accession>A0A9P5X0W9</accession>
<proteinExistence type="predicted"/>
<gene>
    <name evidence="1" type="ORF">P691DRAFT_739804</name>
</gene>
<protein>
    <submittedName>
        <fullName evidence="1">Uncharacterized protein</fullName>
    </submittedName>
</protein>
<name>A0A9P5X0W9_9AGAR</name>
<dbReference type="AlphaFoldDB" id="A0A9P5X0W9"/>
<evidence type="ECO:0000313" key="2">
    <source>
        <dbReference type="Proteomes" id="UP000807342"/>
    </source>
</evidence>
<sequence>MPLLHAPQMVSVPFPSPNSAIALVYHRLTGKTYPLNILVALTSTQRIAVQPIALISPDHVHIPTAHIGTLHGSFTGQCITALDVFLFLQYIAVNPLDLCFLSCRFMRTHVKAAFNQWLVASQGVRYVACEEFVPGQHIAGSPLRIDLFLGNTGVWGFESCSMEG</sequence>
<keyword evidence="2" id="KW-1185">Reference proteome</keyword>
<dbReference type="OrthoDB" id="3042027at2759"/>
<reference evidence="1" key="1">
    <citation type="submission" date="2020-11" db="EMBL/GenBank/DDBJ databases">
        <authorList>
            <consortium name="DOE Joint Genome Institute"/>
            <person name="Ahrendt S."/>
            <person name="Riley R."/>
            <person name="Andreopoulos W."/>
            <person name="Labutti K."/>
            <person name="Pangilinan J."/>
            <person name="Ruiz-Duenas F.J."/>
            <person name="Barrasa J.M."/>
            <person name="Sanchez-Garcia M."/>
            <person name="Camarero S."/>
            <person name="Miyauchi S."/>
            <person name="Serrano A."/>
            <person name="Linde D."/>
            <person name="Babiker R."/>
            <person name="Drula E."/>
            <person name="Ayuso-Fernandez I."/>
            <person name="Pacheco R."/>
            <person name="Padilla G."/>
            <person name="Ferreira P."/>
            <person name="Barriuso J."/>
            <person name="Kellner H."/>
            <person name="Castanera R."/>
            <person name="Alfaro M."/>
            <person name="Ramirez L."/>
            <person name="Pisabarro A.G."/>
            <person name="Kuo A."/>
            <person name="Tritt A."/>
            <person name="Lipzen A."/>
            <person name="He G."/>
            <person name="Yan M."/>
            <person name="Ng V."/>
            <person name="Cullen D."/>
            <person name="Martin F."/>
            <person name="Rosso M.-N."/>
            <person name="Henrissat B."/>
            <person name="Hibbett D."/>
            <person name="Martinez A.T."/>
            <person name="Grigoriev I.V."/>
        </authorList>
    </citation>
    <scope>NUCLEOTIDE SEQUENCE</scope>
    <source>
        <strain evidence="1">MF-IS2</strain>
    </source>
</reference>
<dbReference type="EMBL" id="MU151968">
    <property type="protein sequence ID" value="KAF9441290.1"/>
    <property type="molecule type" value="Genomic_DNA"/>
</dbReference>
<organism evidence="1 2">
    <name type="scientific">Macrolepiota fuliginosa MF-IS2</name>
    <dbReference type="NCBI Taxonomy" id="1400762"/>
    <lineage>
        <taxon>Eukaryota</taxon>
        <taxon>Fungi</taxon>
        <taxon>Dikarya</taxon>
        <taxon>Basidiomycota</taxon>
        <taxon>Agaricomycotina</taxon>
        <taxon>Agaricomycetes</taxon>
        <taxon>Agaricomycetidae</taxon>
        <taxon>Agaricales</taxon>
        <taxon>Agaricineae</taxon>
        <taxon>Agaricaceae</taxon>
        <taxon>Macrolepiota</taxon>
    </lineage>
</organism>
<comment type="caution">
    <text evidence="1">The sequence shown here is derived from an EMBL/GenBank/DDBJ whole genome shotgun (WGS) entry which is preliminary data.</text>
</comment>